<dbReference type="EMBL" id="AP027141">
    <property type="protein sequence ID" value="BDV29844.1"/>
    <property type="molecule type" value="Genomic_DNA"/>
</dbReference>
<protein>
    <submittedName>
        <fullName evidence="2">Uncharacterized protein</fullName>
    </submittedName>
</protein>
<dbReference type="RefSeq" id="WP_263796314.1">
    <property type="nucleotide sequence ID" value="NZ_AP027141.1"/>
</dbReference>
<evidence type="ECO:0000256" key="1">
    <source>
        <dbReference type="SAM" id="MobiDB-lite"/>
    </source>
</evidence>
<reference evidence="2 3" key="1">
    <citation type="submission" date="2022-12" db="EMBL/GenBank/DDBJ databases">
        <title>Microbacterium terricola strain KV-448 chromosome, complete genome.</title>
        <authorList>
            <person name="Oshima T."/>
            <person name="Moriya T."/>
            <person name="Bessho Y."/>
        </authorList>
    </citation>
    <scope>NUCLEOTIDE SEQUENCE [LARGE SCALE GENOMIC DNA]</scope>
    <source>
        <strain evidence="2 3">KV-448</strain>
    </source>
</reference>
<evidence type="ECO:0000313" key="3">
    <source>
        <dbReference type="Proteomes" id="UP001317779"/>
    </source>
</evidence>
<sequence>MTEIFDGPFDVDYGHVHLVTGELFVDDFGGAFAGQSNGLCGAQQNGVLALITGLHTGRTPIRISLLEHAPELGDWEEIVEASLAPATPDAVLRGVTGIQECAFALPEASYRVRWSVSGMDEEQSQRDAGPATARQWLALWPAPPAADAILRQTSTTAASWHGQVSTAASPGEGALNDPEPLSAAARANLEMQARGAC</sequence>
<name>A0ABM8DW26_9MICO</name>
<accession>A0ABM8DW26</accession>
<proteinExistence type="predicted"/>
<feature type="region of interest" description="Disordered" evidence="1">
    <location>
        <begin position="160"/>
        <end position="179"/>
    </location>
</feature>
<organism evidence="2 3">
    <name type="scientific">Microbacterium terricola</name>
    <dbReference type="NCBI Taxonomy" id="344163"/>
    <lineage>
        <taxon>Bacteria</taxon>
        <taxon>Bacillati</taxon>
        <taxon>Actinomycetota</taxon>
        <taxon>Actinomycetes</taxon>
        <taxon>Micrococcales</taxon>
        <taxon>Microbacteriaceae</taxon>
        <taxon>Microbacterium</taxon>
    </lineage>
</organism>
<keyword evidence="3" id="KW-1185">Reference proteome</keyword>
<evidence type="ECO:0000313" key="2">
    <source>
        <dbReference type="EMBL" id="BDV29844.1"/>
    </source>
</evidence>
<gene>
    <name evidence="2" type="ORF">Microterr_05040</name>
</gene>
<dbReference type="Proteomes" id="UP001317779">
    <property type="component" value="Chromosome"/>
</dbReference>